<dbReference type="GO" id="GO:0003729">
    <property type="term" value="F:mRNA binding"/>
    <property type="evidence" value="ECO:0007669"/>
    <property type="project" value="UniProtKB-ARBA"/>
</dbReference>
<evidence type="ECO:0000256" key="5">
    <source>
        <dbReference type="ARBA" id="ARBA00022664"/>
    </source>
</evidence>
<feature type="domain" description="Pentatricopeptide repeat-containing protein-mitochondrial" evidence="10">
    <location>
        <begin position="189"/>
        <end position="290"/>
    </location>
</feature>
<dbReference type="FunFam" id="1.25.40.10:FF:001770">
    <property type="entry name" value="Pentatricopeptide repeat-containing protein, chloroplastic isoform A"/>
    <property type="match status" value="1"/>
</dbReference>
<dbReference type="PROSITE" id="PS51375">
    <property type="entry name" value="PPR"/>
    <property type="match status" value="12"/>
</dbReference>
<evidence type="ECO:0000259" key="10">
    <source>
        <dbReference type="Pfam" id="PF23276"/>
    </source>
</evidence>
<keyword evidence="4" id="KW-0934">Plastid</keyword>
<gene>
    <name evidence="11" type="ORF">POTOM_007146</name>
</gene>
<dbReference type="PANTHER" id="PTHR47447">
    <property type="entry name" value="OS03G0856100 PROTEIN"/>
    <property type="match status" value="1"/>
</dbReference>
<feature type="repeat" description="PPR" evidence="9">
    <location>
        <begin position="513"/>
        <end position="547"/>
    </location>
</feature>
<keyword evidence="6" id="KW-0677">Repeat</keyword>
<dbReference type="AlphaFoldDB" id="A0A8X8AEN0"/>
<evidence type="ECO:0000313" key="11">
    <source>
        <dbReference type="EMBL" id="KAG6785580.1"/>
    </source>
</evidence>
<dbReference type="Pfam" id="PF13812">
    <property type="entry name" value="PPR_3"/>
    <property type="match status" value="1"/>
</dbReference>
<reference evidence="11" key="1">
    <citation type="journal article" date="2020" name="bioRxiv">
        <title>Hybrid origin of Populus tomentosa Carr. identified through genome sequencing and phylogenomic analysis.</title>
        <authorList>
            <person name="An X."/>
            <person name="Gao K."/>
            <person name="Chen Z."/>
            <person name="Li J."/>
            <person name="Yang X."/>
            <person name="Yang X."/>
            <person name="Zhou J."/>
            <person name="Guo T."/>
            <person name="Zhao T."/>
            <person name="Huang S."/>
            <person name="Miao D."/>
            <person name="Khan W.U."/>
            <person name="Rao P."/>
            <person name="Ye M."/>
            <person name="Lei B."/>
            <person name="Liao W."/>
            <person name="Wang J."/>
            <person name="Ji L."/>
            <person name="Li Y."/>
            <person name="Guo B."/>
            <person name="Mustafa N.S."/>
            <person name="Li S."/>
            <person name="Yun Q."/>
            <person name="Keller S.R."/>
            <person name="Mao J."/>
            <person name="Zhang R."/>
            <person name="Strauss S.H."/>
        </authorList>
    </citation>
    <scope>NUCLEOTIDE SEQUENCE</scope>
    <source>
        <strain evidence="11">GM15</strain>
        <tissue evidence="11">Leaf</tissue>
    </source>
</reference>
<feature type="repeat" description="PPR" evidence="9">
    <location>
        <begin position="303"/>
        <end position="337"/>
    </location>
</feature>
<organism evidence="11 12">
    <name type="scientific">Populus tomentosa</name>
    <name type="common">Chinese white poplar</name>
    <dbReference type="NCBI Taxonomy" id="118781"/>
    <lineage>
        <taxon>Eukaryota</taxon>
        <taxon>Viridiplantae</taxon>
        <taxon>Streptophyta</taxon>
        <taxon>Embryophyta</taxon>
        <taxon>Tracheophyta</taxon>
        <taxon>Spermatophyta</taxon>
        <taxon>Magnoliopsida</taxon>
        <taxon>eudicotyledons</taxon>
        <taxon>Gunneridae</taxon>
        <taxon>Pentapetalae</taxon>
        <taxon>rosids</taxon>
        <taxon>fabids</taxon>
        <taxon>Malpighiales</taxon>
        <taxon>Salicaceae</taxon>
        <taxon>Saliceae</taxon>
        <taxon>Populus</taxon>
    </lineage>
</organism>
<feature type="repeat" description="PPR" evidence="9">
    <location>
        <begin position="478"/>
        <end position="512"/>
    </location>
</feature>
<evidence type="ECO:0000256" key="8">
    <source>
        <dbReference type="ARBA" id="ARBA00022946"/>
    </source>
</evidence>
<evidence type="ECO:0000256" key="2">
    <source>
        <dbReference type="ARBA" id="ARBA00007626"/>
    </source>
</evidence>
<evidence type="ECO:0000256" key="7">
    <source>
        <dbReference type="ARBA" id="ARBA00022845"/>
    </source>
</evidence>
<evidence type="ECO:0000313" key="12">
    <source>
        <dbReference type="Proteomes" id="UP000886885"/>
    </source>
</evidence>
<sequence>MLLFPQPLPYRFPSISITSPIFHHHHLILQPQLSATPTTTALTATNLTDSSLPYSKRHHETSQNDIEDYYNDDDDDILPLQSLRYDFTPLINYLSNKISTSTDSDSDSASPTSLDSTEFQLAESYRVVPGPLWHSLLKSLCTSSSSIPLAYAVVSWLQKHNLCFSYELLYSILIHALGQSEKLYEAFLLSQKQNLTPLTYNALISACARNNDIEKALNLISRMREDGYHSDFVNYSLIIRSLMRNNRADSAILQKIYREIDRDKLEVDVQLWNDIIVGLAKAGDLDKALEFLGVVQGSGLSVKTATLVTVIWGLGNCGRTEEAEAIFEEMRDNGLQPRTRAYNALLRGYVKAGLLRDAEFVVSEMERSGVLPNEQTYSLLIDAYGNAERWESARIVLKEMEASDVQPNAYVFSRILASYRDKGEWQKTFQVLREMEDSGVRPDRIFYNVLIDTFGKFNCLDHAMATFDRMLSEGIEPDTITWNTLIDCHCKAGKHDRAEELFEEMMEKGYLPCNTTFNIMINSFGDQERWVDVKNLLTNMRSQGLLPNAVTYTTLIDIYGKSGRFDDAIECLDDMKAAGLKPSSTMYNALLNAYAQRPDDVAVHLRSLTLIVLMFSKMTLSTLPKHIVLMQLGRIYCPVLLMISHSIFSQGLSEQAVSAFWAMRDDGLKPSLLALNSLINAFGKDRRDVEAFVVLQYMKENDLKPDVVTYTTLMKALILVEKFDKVPSVYEEMILSGCTPDRKARAMLRSALKYMKQTLE</sequence>
<feature type="repeat" description="PPR" evidence="9">
    <location>
        <begin position="408"/>
        <end position="442"/>
    </location>
</feature>
<dbReference type="InterPro" id="IPR057027">
    <property type="entry name" value="TPR_mt"/>
</dbReference>
<dbReference type="NCBIfam" id="TIGR00756">
    <property type="entry name" value="PPR"/>
    <property type="match status" value="11"/>
</dbReference>
<comment type="subcellular location">
    <subcellularLocation>
        <location evidence="1">Plastid</location>
        <location evidence="1">Chloroplast</location>
    </subcellularLocation>
</comment>
<feature type="repeat" description="PPR" evidence="9">
    <location>
        <begin position="548"/>
        <end position="582"/>
    </location>
</feature>
<dbReference type="FunFam" id="1.25.40.10:FF:001589">
    <property type="entry name" value="Pentatricopeptide repeat-containing protein, chloroplastic isoform A"/>
    <property type="match status" value="1"/>
</dbReference>
<dbReference type="GO" id="GO:0009570">
    <property type="term" value="C:chloroplast stroma"/>
    <property type="evidence" value="ECO:0007669"/>
    <property type="project" value="UniProtKB-ARBA"/>
</dbReference>
<dbReference type="EMBL" id="JAAWWB010000003">
    <property type="protein sequence ID" value="KAG6785580.1"/>
    <property type="molecule type" value="Genomic_DNA"/>
</dbReference>
<dbReference type="Pfam" id="PF13041">
    <property type="entry name" value="PPR_2"/>
    <property type="match status" value="4"/>
</dbReference>
<evidence type="ECO:0000256" key="3">
    <source>
        <dbReference type="ARBA" id="ARBA00022528"/>
    </source>
</evidence>
<feature type="repeat" description="PPR" evidence="9">
    <location>
        <begin position="706"/>
        <end position="740"/>
    </location>
</feature>
<evidence type="ECO:0000256" key="4">
    <source>
        <dbReference type="ARBA" id="ARBA00022640"/>
    </source>
</evidence>
<comment type="caution">
    <text evidence="11">The sequence shown here is derived from an EMBL/GenBank/DDBJ whole genome shotgun (WGS) entry which is preliminary data.</text>
</comment>
<protein>
    <recommendedName>
        <fullName evidence="10">Pentatricopeptide repeat-containing protein-mitochondrial domain-containing protein</fullName>
    </recommendedName>
</protein>
<dbReference type="GO" id="GO:0006397">
    <property type="term" value="P:mRNA processing"/>
    <property type="evidence" value="ECO:0007669"/>
    <property type="project" value="UniProtKB-KW"/>
</dbReference>
<evidence type="ECO:0000256" key="6">
    <source>
        <dbReference type="ARBA" id="ARBA00022737"/>
    </source>
</evidence>
<feature type="repeat" description="PPR" evidence="9">
    <location>
        <begin position="338"/>
        <end position="372"/>
    </location>
</feature>
<dbReference type="InterPro" id="IPR002885">
    <property type="entry name" value="PPR_rpt"/>
</dbReference>
<keyword evidence="3" id="KW-0150">Chloroplast</keyword>
<keyword evidence="8" id="KW-0809">Transit peptide</keyword>
<feature type="repeat" description="PPR" evidence="9">
    <location>
        <begin position="373"/>
        <end position="407"/>
    </location>
</feature>
<keyword evidence="5" id="KW-0507">mRNA processing</keyword>
<comment type="similarity">
    <text evidence="2">Belongs to the PPR family. P subfamily.</text>
</comment>
<dbReference type="Proteomes" id="UP000886885">
    <property type="component" value="Chromosome 2A"/>
</dbReference>
<dbReference type="GO" id="GO:0006417">
    <property type="term" value="P:regulation of translation"/>
    <property type="evidence" value="ECO:0007669"/>
    <property type="project" value="UniProtKB-KW"/>
</dbReference>
<dbReference type="Pfam" id="PF01535">
    <property type="entry name" value="PPR"/>
    <property type="match status" value="1"/>
</dbReference>
<dbReference type="OrthoDB" id="185373at2759"/>
<name>A0A8X8AEN0_POPTO</name>
<feature type="repeat" description="PPR" evidence="9">
    <location>
        <begin position="671"/>
        <end position="705"/>
    </location>
</feature>
<keyword evidence="7" id="KW-0810">Translation regulation</keyword>
<evidence type="ECO:0000256" key="9">
    <source>
        <dbReference type="PROSITE-ProRule" id="PRU00708"/>
    </source>
</evidence>
<feature type="repeat" description="PPR" evidence="9">
    <location>
        <begin position="268"/>
        <end position="302"/>
    </location>
</feature>
<accession>A0A8X8AEN0</accession>
<proteinExistence type="inferred from homology"/>
<dbReference type="FunFam" id="1.25.40.10:FF:000947">
    <property type="entry name" value="Pentatricopeptide repeat-containing protein, chloroplastic isoform A"/>
    <property type="match status" value="1"/>
</dbReference>
<feature type="repeat" description="PPR" evidence="9">
    <location>
        <begin position="196"/>
        <end position="230"/>
    </location>
</feature>
<dbReference type="Pfam" id="PF23276">
    <property type="entry name" value="TPR_24"/>
    <property type="match status" value="1"/>
</dbReference>
<dbReference type="PANTHER" id="PTHR47447:SF23">
    <property type="entry name" value="PENTACOTRIPEPTIDE-REPEAT REGION OF PRORP DOMAIN-CONTAINING PROTEIN"/>
    <property type="match status" value="1"/>
</dbReference>
<feature type="repeat" description="PPR" evidence="9">
    <location>
        <begin position="443"/>
        <end position="477"/>
    </location>
</feature>
<evidence type="ECO:0000256" key="1">
    <source>
        <dbReference type="ARBA" id="ARBA00004229"/>
    </source>
</evidence>
<keyword evidence="12" id="KW-1185">Reference proteome</keyword>